<dbReference type="InterPro" id="IPR029063">
    <property type="entry name" value="SAM-dependent_MTases_sf"/>
</dbReference>
<dbReference type="PANTHER" id="PTHR43464">
    <property type="entry name" value="METHYLTRANSFERASE"/>
    <property type="match status" value="1"/>
</dbReference>
<dbReference type="Gene3D" id="3.40.50.150">
    <property type="entry name" value="Vaccinia Virus protein VP39"/>
    <property type="match status" value="1"/>
</dbReference>
<dbReference type="Pfam" id="PF13649">
    <property type="entry name" value="Methyltransf_25"/>
    <property type="match status" value="1"/>
</dbReference>
<evidence type="ECO:0000256" key="1">
    <source>
        <dbReference type="ARBA" id="ARBA00022603"/>
    </source>
</evidence>
<evidence type="ECO:0000313" key="6">
    <source>
        <dbReference type="Proteomes" id="UP000217889"/>
    </source>
</evidence>
<sequence>MNIRTTPNPVIRRAGRMLRTLNDRHPWNHNVHFHPWILRSLPKGCQRVLDVGCGAGDLLLALSTRAREVDGIDPDQGMVDTAARRCQELPGVRIHRRTLEEHAAERRSTAAGGSYDAITMVASLHHMPLETALRDARDLLRPGGRLLVATLTTPETAFDHAWDVGNALTNPLIGVVKHPRVAQPTAPAEHAMPVRDPAWSFGELRERARPLLPGAVLRRRQGFRSTLLWQKPAG</sequence>
<feature type="domain" description="Methyltransferase" evidence="4">
    <location>
        <begin position="48"/>
        <end position="144"/>
    </location>
</feature>
<proteinExistence type="predicted"/>
<dbReference type="Proteomes" id="UP000217889">
    <property type="component" value="Chromosome"/>
</dbReference>
<reference evidence="5 6" key="1">
    <citation type="journal article" date="2014" name="Int. J. Syst. Evol. Microbiol.">
        <title>Brachybacterium ginsengisoli sp. nov., isolated from soil of a ginseng field.</title>
        <authorList>
            <person name="Hoang V.A."/>
            <person name="Kim Y.J."/>
            <person name="Nguyen N.L."/>
            <person name="Yang D.C."/>
        </authorList>
    </citation>
    <scope>NUCLEOTIDE SEQUENCE [LARGE SCALE GENOMIC DNA]</scope>
    <source>
        <strain evidence="5 6">DCY80</strain>
    </source>
</reference>
<keyword evidence="3" id="KW-0949">S-adenosyl-L-methionine</keyword>
<gene>
    <name evidence="5" type="ORF">CFK41_12195</name>
</gene>
<name>A0A291GYZ2_9MICO</name>
<organism evidence="5 6">
    <name type="scientific">Brachybacterium ginsengisoli</name>
    <dbReference type="NCBI Taxonomy" id="1331682"/>
    <lineage>
        <taxon>Bacteria</taxon>
        <taxon>Bacillati</taxon>
        <taxon>Actinomycetota</taxon>
        <taxon>Actinomycetes</taxon>
        <taxon>Micrococcales</taxon>
        <taxon>Dermabacteraceae</taxon>
        <taxon>Brachybacterium</taxon>
    </lineage>
</organism>
<dbReference type="AlphaFoldDB" id="A0A291GYZ2"/>
<evidence type="ECO:0000256" key="3">
    <source>
        <dbReference type="ARBA" id="ARBA00022691"/>
    </source>
</evidence>
<dbReference type="GO" id="GO:0032259">
    <property type="term" value="P:methylation"/>
    <property type="evidence" value="ECO:0007669"/>
    <property type="project" value="UniProtKB-KW"/>
</dbReference>
<dbReference type="OrthoDB" id="6064711at2"/>
<protein>
    <submittedName>
        <fullName evidence="5">Ubiquinone biosynthesis protein</fullName>
    </submittedName>
</protein>
<evidence type="ECO:0000313" key="5">
    <source>
        <dbReference type="EMBL" id="ATG55441.1"/>
    </source>
</evidence>
<evidence type="ECO:0000259" key="4">
    <source>
        <dbReference type="Pfam" id="PF13649"/>
    </source>
</evidence>
<dbReference type="KEGG" id="bgg:CFK41_12195"/>
<dbReference type="RefSeq" id="WP_096799902.1">
    <property type="nucleotide sequence ID" value="NZ_CP023564.1"/>
</dbReference>
<dbReference type="SUPFAM" id="SSF53335">
    <property type="entry name" value="S-adenosyl-L-methionine-dependent methyltransferases"/>
    <property type="match status" value="1"/>
</dbReference>
<accession>A0A291GYZ2</accession>
<keyword evidence="5" id="KW-0830">Ubiquinone</keyword>
<keyword evidence="1" id="KW-0489">Methyltransferase</keyword>
<dbReference type="InterPro" id="IPR041698">
    <property type="entry name" value="Methyltransf_25"/>
</dbReference>
<keyword evidence="6" id="KW-1185">Reference proteome</keyword>
<dbReference type="GO" id="GO:0008168">
    <property type="term" value="F:methyltransferase activity"/>
    <property type="evidence" value="ECO:0007669"/>
    <property type="project" value="UniProtKB-KW"/>
</dbReference>
<dbReference type="PANTHER" id="PTHR43464:SF19">
    <property type="entry name" value="UBIQUINONE BIOSYNTHESIS O-METHYLTRANSFERASE, MITOCHONDRIAL"/>
    <property type="match status" value="1"/>
</dbReference>
<evidence type="ECO:0000256" key="2">
    <source>
        <dbReference type="ARBA" id="ARBA00022679"/>
    </source>
</evidence>
<keyword evidence="2" id="KW-0808">Transferase</keyword>
<dbReference type="EMBL" id="CP023564">
    <property type="protein sequence ID" value="ATG55441.1"/>
    <property type="molecule type" value="Genomic_DNA"/>
</dbReference>
<dbReference type="CDD" id="cd02440">
    <property type="entry name" value="AdoMet_MTases"/>
    <property type="match status" value="1"/>
</dbReference>